<sequence length="167" mass="18440">MPGPSLAFLNWPTAVPGNFQRAHPPQLFHESVHYVTRTRFRPRFRLRLRLLGNAYAYAYEMDAVTRYYLPDALAAILVPGCLGYHHMSSMLLLPTHKRRGDGDGHAPDGDDSGDGGGDGLNPWWWVTCYVAAWLLVYALAFLLHGLLCRACKKSRASAAAQVGSAVS</sequence>
<proteinExistence type="predicted"/>
<keyword evidence="1" id="KW-1133">Transmembrane helix</keyword>
<comment type="caution">
    <text evidence="2">The sequence shown here is derived from an EMBL/GenBank/DDBJ whole genome shotgun (WGS) entry which is preliminary data.</text>
</comment>
<accession>A0AAN9YGZ1</accession>
<keyword evidence="3" id="KW-1185">Reference proteome</keyword>
<dbReference type="EMBL" id="JAKJXP020000155">
    <property type="protein sequence ID" value="KAK7741684.1"/>
    <property type="molecule type" value="Genomic_DNA"/>
</dbReference>
<evidence type="ECO:0000313" key="2">
    <source>
        <dbReference type="EMBL" id="KAK7741684.1"/>
    </source>
</evidence>
<evidence type="ECO:0000256" key="1">
    <source>
        <dbReference type="SAM" id="Phobius"/>
    </source>
</evidence>
<protein>
    <submittedName>
        <fullName evidence="2">Uncharacterized protein</fullName>
    </submittedName>
</protein>
<evidence type="ECO:0000313" key="3">
    <source>
        <dbReference type="Proteomes" id="UP001320420"/>
    </source>
</evidence>
<dbReference type="Proteomes" id="UP001320420">
    <property type="component" value="Unassembled WGS sequence"/>
</dbReference>
<dbReference type="AlphaFoldDB" id="A0AAN9YGZ1"/>
<feature type="transmembrane region" description="Helical" evidence="1">
    <location>
        <begin position="123"/>
        <end position="147"/>
    </location>
</feature>
<keyword evidence="1" id="KW-0812">Transmembrane</keyword>
<keyword evidence="1" id="KW-0472">Membrane</keyword>
<gene>
    <name evidence="2" type="ORF">SLS62_010921</name>
</gene>
<name>A0AAN9YGZ1_9PEZI</name>
<organism evidence="2 3">
    <name type="scientific">Diatrype stigma</name>
    <dbReference type="NCBI Taxonomy" id="117547"/>
    <lineage>
        <taxon>Eukaryota</taxon>
        <taxon>Fungi</taxon>
        <taxon>Dikarya</taxon>
        <taxon>Ascomycota</taxon>
        <taxon>Pezizomycotina</taxon>
        <taxon>Sordariomycetes</taxon>
        <taxon>Xylariomycetidae</taxon>
        <taxon>Xylariales</taxon>
        <taxon>Diatrypaceae</taxon>
        <taxon>Diatrype</taxon>
    </lineage>
</organism>
<reference evidence="2 3" key="1">
    <citation type="submission" date="2024-02" db="EMBL/GenBank/DDBJ databases">
        <title>De novo assembly and annotation of 12 fungi associated with fruit tree decline syndrome in Ontario, Canada.</title>
        <authorList>
            <person name="Sulman M."/>
            <person name="Ellouze W."/>
            <person name="Ilyukhin E."/>
        </authorList>
    </citation>
    <scope>NUCLEOTIDE SEQUENCE [LARGE SCALE GENOMIC DNA]</scope>
    <source>
        <strain evidence="2 3">M11/M66-122</strain>
    </source>
</reference>